<dbReference type="InterPro" id="IPR000326">
    <property type="entry name" value="PAP2/HPO"/>
</dbReference>
<feature type="transmembrane region" description="Helical" evidence="1">
    <location>
        <begin position="113"/>
        <end position="130"/>
    </location>
</feature>
<feature type="domain" description="Phosphatidic acid phosphatase type 2/haloperoxidase" evidence="2">
    <location>
        <begin position="112"/>
        <end position="229"/>
    </location>
</feature>
<dbReference type="Pfam" id="PF01569">
    <property type="entry name" value="PAP2"/>
    <property type="match status" value="1"/>
</dbReference>
<feature type="transmembrane region" description="Helical" evidence="1">
    <location>
        <begin position="186"/>
        <end position="203"/>
    </location>
</feature>
<sequence>MADQGGALTVPGEEMTEMDAAPAARRPRALLWWALGLTAAFAAMGMIVALDAEAPFTQATDDAWRLIVGASPESTMYLAPFAMFYQFIGGPGSLLLVAGLPLVLAVIGRWRSALFVVAATMTSMGLYSQGMKNLVDRPRPAADEALGLFGPLFEVDHGSYPSGHAVAAAAFAFTIAAVIRPGVLRRVWWVIGGVLMLGMMWQRTLINAHWLSDTFFGLIAGAGAVLLIWWAFWPWLQKDYGRPVWFLHLGDRTKTEAAVAA</sequence>
<accession>A0A7D4U617</accession>
<dbReference type="PANTHER" id="PTHR14969">
    <property type="entry name" value="SPHINGOSINE-1-PHOSPHATE PHOSPHOHYDROLASE"/>
    <property type="match status" value="1"/>
</dbReference>
<dbReference type="PANTHER" id="PTHR14969:SF13">
    <property type="entry name" value="AT30094P"/>
    <property type="match status" value="1"/>
</dbReference>
<organism evidence="3 4">
    <name type="scientific">Microbacterium hominis</name>
    <dbReference type="NCBI Taxonomy" id="162426"/>
    <lineage>
        <taxon>Bacteria</taxon>
        <taxon>Bacillati</taxon>
        <taxon>Actinomycetota</taxon>
        <taxon>Actinomycetes</taxon>
        <taxon>Micrococcales</taxon>
        <taxon>Microbacteriaceae</taxon>
        <taxon>Microbacterium</taxon>
    </lineage>
</organism>
<evidence type="ECO:0000313" key="3">
    <source>
        <dbReference type="EMBL" id="QKJ20605.1"/>
    </source>
</evidence>
<dbReference type="Gene3D" id="1.20.144.10">
    <property type="entry name" value="Phosphatidic acid phosphatase type 2/haloperoxidase"/>
    <property type="match status" value="1"/>
</dbReference>
<dbReference type="RefSeq" id="WP_172991030.1">
    <property type="nucleotide sequence ID" value="NZ_CP054038.1"/>
</dbReference>
<name>A0A7D4U617_9MICO</name>
<keyword evidence="1" id="KW-0472">Membrane</keyword>
<evidence type="ECO:0000256" key="1">
    <source>
        <dbReference type="SAM" id="Phobius"/>
    </source>
</evidence>
<evidence type="ECO:0000313" key="4">
    <source>
        <dbReference type="Proteomes" id="UP000502498"/>
    </source>
</evidence>
<feature type="transmembrane region" description="Helical" evidence="1">
    <location>
        <begin position="30"/>
        <end position="50"/>
    </location>
</feature>
<proteinExistence type="predicted"/>
<dbReference type="Proteomes" id="UP000502498">
    <property type="component" value="Chromosome"/>
</dbReference>
<dbReference type="EMBL" id="CP054038">
    <property type="protein sequence ID" value="QKJ20605.1"/>
    <property type="molecule type" value="Genomic_DNA"/>
</dbReference>
<gene>
    <name evidence="3" type="ORF">HQM25_15445</name>
</gene>
<dbReference type="SUPFAM" id="SSF48317">
    <property type="entry name" value="Acid phosphatase/Vanadium-dependent haloperoxidase"/>
    <property type="match status" value="1"/>
</dbReference>
<evidence type="ECO:0000259" key="2">
    <source>
        <dbReference type="SMART" id="SM00014"/>
    </source>
</evidence>
<dbReference type="SMART" id="SM00014">
    <property type="entry name" value="acidPPc"/>
    <property type="match status" value="1"/>
</dbReference>
<feature type="transmembrane region" description="Helical" evidence="1">
    <location>
        <begin position="160"/>
        <end position="179"/>
    </location>
</feature>
<dbReference type="InterPro" id="IPR036938">
    <property type="entry name" value="PAP2/HPO_sf"/>
</dbReference>
<dbReference type="AlphaFoldDB" id="A0A7D4U617"/>
<feature type="transmembrane region" description="Helical" evidence="1">
    <location>
        <begin position="83"/>
        <end position="106"/>
    </location>
</feature>
<keyword evidence="1" id="KW-1133">Transmembrane helix</keyword>
<protein>
    <submittedName>
        <fullName evidence="3">Phosphatase PAP2 family protein</fullName>
    </submittedName>
</protein>
<keyword evidence="1" id="KW-0812">Transmembrane</keyword>
<reference evidence="3 4" key="1">
    <citation type="submission" date="2020-05" db="EMBL/GenBank/DDBJ databases">
        <title>Strain PA2F3 complete genome.</title>
        <authorList>
            <person name="Kim Y.-S."/>
            <person name="Kim S.-J."/>
            <person name="Jung H.-k."/>
            <person name="Kim S.-E."/>
            <person name="Kim K.-H."/>
        </authorList>
    </citation>
    <scope>NUCLEOTIDE SEQUENCE [LARGE SCALE GENOMIC DNA]</scope>
    <source>
        <strain evidence="3 4">PA2F3</strain>
    </source>
</reference>
<feature type="transmembrane region" description="Helical" evidence="1">
    <location>
        <begin position="215"/>
        <end position="236"/>
    </location>
</feature>